<comment type="caution">
    <text evidence="1">The sequence shown here is derived from an EMBL/GenBank/DDBJ whole genome shotgun (WGS) entry which is preliminary data.</text>
</comment>
<dbReference type="AlphaFoldDB" id="A0A1Y3B761"/>
<reference evidence="1 2" key="1">
    <citation type="submission" date="2017-03" db="EMBL/GenBank/DDBJ databases">
        <title>Genome Survey of Euroglyphus maynei.</title>
        <authorList>
            <person name="Arlian L.G."/>
            <person name="Morgan M.S."/>
            <person name="Rider S.D."/>
        </authorList>
    </citation>
    <scope>NUCLEOTIDE SEQUENCE [LARGE SCALE GENOMIC DNA]</scope>
    <source>
        <strain evidence="1">Arlian Lab</strain>
        <tissue evidence="1">Whole body</tissue>
    </source>
</reference>
<dbReference type="EMBL" id="MUJZ01039891">
    <property type="protein sequence ID" value="OTF75894.1"/>
    <property type="molecule type" value="Genomic_DNA"/>
</dbReference>
<dbReference type="Proteomes" id="UP000194236">
    <property type="component" value="Unassembled WGS sequence"/>
</dbReference>
<sequence length="68" mass="7881">MRTSENLLGLFSGKFFRHYDFLPENFQTNLQCSNVWKTIELIDENVINGNIFDNQDVHLYPAAISFPG</sequence>
<evidence type="ECO:0000313" key="2">
    <source>
        <dbReference type="Proteomes" id="UP000194236"/>
    </source>
</evidence>
<organism evidence="1 2">
    <name type="scientific">Euroglyphus maynei</name>
    <name type="common">Mayne's house dust mite</name>
    <dbReference type="NCBI Taxonomy" id="6958"/>
    <lineage>
        <taxon>Eukaryota</taxon>
        <taxon>Metazoa</taxon>
        <taxon>Ecdysozoa</taxon>
        <taxon>Arthropoda</taxon>
        <taxon>Chelicerata</taxon>
        <taxon>Arachnida</taxon>
        <taxon>Acari</taxon>
        <taxon>Acariformes</taxon>
        <taxon>Sarcoptiformes</taxon>
        <taxon>Astigmata</taxon>
        <taxon>Psoroptidia</taxon>
        <taxon>Analgoidea</taxon>
        <taxon>Pyroglyphidae</taxon>
        <taxon>Pyroglyphinae</taxon>
        <taxon>Euroglyphus</taxon>
    </lineage>
</organism>
<keyword evidence="2" id="KW-1185">Reference proteome</keyword>
<evidence type="ECO:0000313" key="1">
    <source>
        <dbReference type="EMBL" id="OTF75894.1"/>
    </source>
</evidence>
<protein>
    <submittedName>
        <fullName evidence="1">Uncharacterized protein</fullName>
    </submittedName>
</protein>
<dbReference type="OrthoDB" id="6515730at2759"/>
<proteinExistence type="predicted"/>
<name>A0A1Y3B761_EURMA</name>
<gene>
    <name evidence="1" type="ORF">BLA29_004665</name>
</gene>
<accession>A0A1Y3B761</accession>